<feature type="region of interest" description="Disordered" evidence="1">
    <location>
        <begin position="72"/>
        <end position="99"/>
    </location>
</feature>
<gene>
    <name evidence="3" type="ORF">FSCOSCO3_A000070</name>
</gene>
<keyword evidence="4" id="KW-1185">Reference proteome</keyword>
<evidence type="ECO:0000256" key="1">
    <source>
        <dbReference type="SAM" id="MobiDB-lite"/>
    </source>
</evidence>
<sequence>MPPPSTVSEEEFSGTLDSRKDSNQSSCHSSFLLLLFLFLLLLPEFKVAVRLFPARLRFNPCRKMTRCIRETRCRPKSSSQTKQHLKSRASKRFGDVRRS</sequence>
<evidence type="ECO:0000313" key="3">
    <source>
        <dbReference type="EMBL" id="CAK6970859.1"/>
    </source>
</evidence>
<keyword evidence="2" id="KW-0472">Membrane</keyword>
<evidence type="ECO:0000256" key="2">
    <source>
        <dbReference type="SAM" id="Phobius"/>
    </source>
</evidence>
<dbReference type="AlphaFoldDB" id="A0AAV1PIV2"/>
<feature type="transmembrane region" description="Helical" evidence="2">
    <location>
        <begin position="31"/>
        <end position="52"/>
    </location>
</feature>
<keyword evidence="2" id="KW-1133">Transmembrane helix</keyword>
<reference evidence="3 4" key="1">
    <citation type="submission" date="2024-01" db="EMBL/GenBank/DDBJ databases">
        <authorList>
            <person name="Alioto T."/>
            <person name="Alioto T."/>
            <person name="Gomez Garrido J."/>
        </authorList>
    </citation>
    <scope>NUCLEOTIDE SEQUENCE [LARGE SCALE GENOMIC DNA]</scope>
</reference>
<dbReference type="EMBL" id="CAWUFR010000166">
    <property type="protein sequence ID" value="CAK6970859.1"/>
    <property type="molecule type" value="Genomic_DNA"/>
</dbReference>
<accession>A0AAV1PIV2</accession>
<feature type="region of interest" description="Disordered" evidence="1">
    <location>
        <begin position="1"/>
        <end position="25"/>
    </location>
</feature>
<proteinExistence type="predicted"/>
<organism evidence="3 4">
    <name type="scientific">Scomber scombrus</name>
    <name type="common">Atlantic mackerel</name>
    <name type="synonym">Scomber vernalis</name>
    <dbReference type="NCBI Taxonomy" id="13677"/>
    <lineage>
        <taxon>Eukaryota</taxon>
        <taxon>Metazoa</taxon>
        <taxon>Chordata</taxon>
        <taxon>Craniata</taxon>
        <taxon>Vertebrata</taxon>
        <taxon>Euteleostomi</taxon>
        <taxon>Actinopterygii</taxon>
        <taxon>Neopterygii</taxon>
        <taxon>Teleostei</taxon>
        <taxon>Neoteleostei</taxon>
        <taxon>Acanthomorphata</taxon>
        <taxon>Pelagiaria</taxon>
        <taxon>Scombriformes</taxon>
        <taxon>Scombridae</taxon>
        <taxon>Scomber</taxon>
    </lineage>
</organism>
<dbReference type="Proteomes" id="UP001314229">
    <property type="component" value="Unassembled WGS sequence"/>
</dbReference>
<protein>
    <submittedName>
        <fullName evidence="3">Uncharacterized protein</fullName>
    </submittedName>
</protein>
<evidence type="ECO:0000313" key="4">
    <source>
        <dbReference type="Proteomes" id="UP001314229"/>
    </source>
</evidence>
<keyword evidence="2" id="KW-0812">Transmembrane</keyword>
<comment type="caution">
    <text evidence="3">The sequence shown here is derived from an EMBL/GenBank/DDBJ whole genome shotgun (WGS) entry which is preliminary data.</text>
</comment>
<name>A0AAV1PIV2_SCOSC</name>